<gene>
    <name evidence="1" type="ORF">FMOSSE_LOCUS4202</name>
</gene>
<sequence>GNTIAGGYCMQRYTKEEGLKLYYKGLDAISDMVKKKIEKKLTNYDPNNIDNLLEAL</sequence>
<organism evidence="1 2">
    <name type="scientific">Funneliformis mosseae</name>
    <name type="common">Endomycorrhizal fungus</name>
    <name type="synonym">Glomus mosseae</name>
    <dbReference type="NCBI Taxonomy" id="27381"/>
    <lineage>
        <taxon>Eukaryota</taxon>
        <taxon>Fungi</taxon>
        <taxon>Fungi incertae sedis</taxon>
        <taxon>Mucoromycota</taxon>
        <taxon>Glomeromycotina</taxon>
        <taxon>Glomeromycetes</taxon>
        <taxon>Glomerales</taxon>
        <taxon>Glomeraceae</taxon>
        <taxon>Funneliformis</taxon>
    </lineage>
</organism>
<accession>A0A9N8ZRD1</accession>
<name>A0A9N8ZRD1_FUNMO</name>
<reference evidence="1" key="1">
    <citation type="submission" date="2021-06" db="EMBL/GenBank/DDBJ databases">
        <authorList>
            <person name="Kallberg Y."/>
            <person name="Tangrot J."/>
            <person name="Rosling A."/>
        </authorList>
    </citation>
    <scope>NUCLEOTIDE SEQUENCE</scope>
    <source>
        <strain evidence="1">87-6 pot B 2015</strain>
    </source>
</reference>
<dbReference type="Proteomes" id="UP000789375">
    <property type="component" value="Unassembled WGS sequence"/>
</dbReference>
<evidence type="ECO:0000313" key="1">
    <source>
        <dbReference type="EMBL" id="CAG8504281.1"/>
    </source>
</evidence>
<proteinExistence type="predicted"/>
<keyword evidence="2" id="KW-1185">Reference proteome</keyword>
<dbReference type="AlphaFoldDB" id="A0A9N8ZRD1"/>
<feature type="non-terminal residue" evidence="1">
    <location>
        <position position="1"/>
    </location>
</feature>
<dbReference type="EMBL" id="CAJVPP010000690">
    <property type="protein sequence ID" value="CAG8504281.1"/>
    <property type="molecule type" value="Genomic_DNA"/>
</dbReference>
<protein>
    <submittedName>
        <fullName evidence="1">583_t:CDS:1</fullName>
    </submittedName>
</protein>
<evidence type="ECO:0000313" key="2">
    <source>
        <dbReference type="Proteomes" id="UP000789375"/>
    </source>
</evidence>
<comment type="caution">
    <text evidence="1">The sequence shown here is derived from an EMBL/GenBank/DDBJ whole genome shotgun (WGS) entry which is preliminary data.</text>
</comment>